<dbReference type="AlphaFoldDB" id="A0A4Y7LBL3"/>
<evidence type="ECO:0000313" key="2">
    <source>
        <dbReference type="Proteomes" id="UP000316621"/>
    </source>
</evidence>
<gene>
    <name evidence="1" type="ORF">C5167_044461</name>
</gene>
<accession>A0A4Y7LBL3</accession>
<dbReference type="EMBL" id="CM010724">
    <property type="protein sequence ID" value="RZC81898.1"/>
    <property type="molecule type" value="Genomic_DNA"/>
</dbReference>
<dbReference type="Gramene" id="RZC81898">
    <property type="protein sequence ID" value="RZC81898"/>
    <property type="gene ID" value="C5167_044461"/>
</dbReference>
<name>A0A4Y7LBL3_PAPSO</name>
<proteinExistence type="predicted"/>
<keyword evidence="2" id="KW-1185">Reference proteome</keyword>
<protein>
    <submittedName>
        <fullName evidence="1">Uncharacterized protein</fullName>
    </submittedName>
</protein>
<sequence>MDQSPNLSSSSLFLSRYFLPSPSLLRSLCLFCRFGIIEKEAIWEAICEGEKSIKIRCFKFNKEEKKKEIHITIMWTCRSLQCTRAMAT</sequence>
<reference evidence="1 2" key="1">
    <citation type="journal article" date="2018" name="Science">
        <title>The opium poppy genome and morphinan production.</title>
        <authorList>
            <person name="Guo L."/>
            <person name="Winzer T."/>
            <person name="Yang X."/>
            <person name="Li Y."/>
            <person name="Ning Z."/>
            <person name="He Z."/>
            <person name="Teodor R."/>
            <person name="Lu Y."/>
            <person name="Bowser T.A."/>
            <person name="Graham I.A."/>
            <person name="Ye K."/>
        </authorList>
    </citation>
    <scope>NUCLEOTIDE SEQUENCE [LARGE SCALE GENOMIC DNA]</scope>
    <source>
        <strain evidence="2">cv. HN1</strain>
        <tissue evidence="1">Leaves</tissue>
    </source>
</reference>
<evidence type="ECO:0000313" key="1">
    <source>
        <dbReference type="EMBL" id="RZC81898.1"/>
    </source>
</evidence>
<dbReference type="Proteomes" id="UP000316621">
    <property type="component" value="Chromosome 10"/>
</dbReference>
<organism evidence="1 2">
    <name type="scientific">Papaver somniferum</name>
    <name type="common">Opium poppy</name>
    <dbReference type="NCBI Taxonomy" id="3469"/>
    <lineage>
        <taxon>Eukaryota</taxon>
        <taxon>Viridiplantae</taxon>
        <taxon>Streptophyta</taxon>
        <taxon>Embryophyta</taxon>
        <taxon>Tracheophyta</taxon>
        <taxon>Spermatophyta</taxon>
        <taxon>Magnoliopsida</taxon>
        <taxon>Ranunculales</taxon>
        <taxon>Papaveraceae</taxon>
        <taxon>Papaveroideae</taxon>
        <taxon>Papaver</taxon>
    </lineage>
</organism>